<name>A0AA37IBJ6_9BURK</name>
<reference evidence="1" key="1">
    <citation type="submission" date="2022-09" db="EMBL/GenBank/DDBJ databases">
        <title>Isolation and characterization of 3-chlorobenzoate degrading bacteria from soils in Shizuoka.</title>
        <authorList>
            <person name="Ifat A."/>
            <person name="Ogawa N."/>
            <person name="Kimbara K."/>
            <person name="Moriuchi R."/>
            <person name="Dohra H."/>
            <person name="Shintani M."/>
        </authorList>
    </citation>
    <scope>NUCLEOTIDE SEQUENCE</scope>
    <source>
        <strain evidence="1">19CS4-2</strain>
    </source>
</reference>
<comment type="caution">
    <text evidence="1">The sequence shown here is derived from an EMBL/GenBank/DDBJ whole genome shotgun (WGS) entry which is preliminary data.</text>
</comment>
<dbReference type="AlphaFoldDB" id="A0AA37IBJ6"/>
<evidence type="ECO:0000313" key="1">
    <source>
        <dbReference type="EMBL" id="GJH23270.1"/>
    </source>
</evidence>
<dbReference type="Proteomes" id="UP001055111">
    <property type="component" value="Unassembled WGS sequence"/>
</dbReference>
<dbReference type="EMBL" id="BPUS01000001">
    <property type="protein sequence ID" value="GJH23270.1"/>
    <property type="molecule type" value="Genomic_DNA"/>
</dbReference>
<evidence type="ECO:0000313" key="2">
    <source>
        <dbReference type="Proteomes" id="UP001055111"/>
    </source>
</evidence>
<protein>
    <submittedName>
        <fullName evidence="1">Uncharacterized protein</fullName>
    </submittedName>
</protein>
<accession>A0AA37IBJ6</accession>
<dbReference type="RefSeq" id="WP_187607435.1">
    <property type="nucleotide sequence ID" value="NZ_BPUS01000001.1"/>
</dbReference>
<gene>
    <name evidence="1" type="ORF">CBA19CS42_02160</name>
</gene>
<proteinExistence type="predicted"/>
<organism evidence="1 2">
    <name type="scientific">Caballeronia novacaledonica</name>
    <dbReference type="NCBI Taxonomy" id="1544861"/>
    <lineage>
        <taxon>Bacteria</taxon>
        <taxon>Pseudomonadati</taxon>
        <taxon>Pseudomonadota</taxon>
        <taxon>Betaproteobacteria</taxon>
        <taxon>Burkholderiales</taxon>
        <taxon>Burkholderiaceae</taxon>
        <taxon>Caballeronia</taxon>
    </lineage>
</organism>
<sequence>MHQTEAAPDWRLFCWIFAVESRKTLIFRALSCTLDRKSVQLRGAPSGSTLFYNDPVIFGVARQARCRERRQRTFRITIAVSAFRQRPR</sequence>